<keyword evidence="4" id="KW-1185">Reference proteome</keyword>
<dbReference type="Gene3D" id="3.90.550.20">
    <property type="match status" value="1"/>
</dbReference>
<organism evidence="3 4">
    <name type="scientific">Madurella fahalii</name>
    <dbReference type="NCBI Taxonomy" id="1157608"/>
    <lineage>
        <taxon>Eukaryota</taxon>
        <taxon>Fungi</taxon>
        <taxon>Dikarya</taxon>
        <taxon>Ascomycota</taxon>
        <taxon>Pezizomycotina</taxon>
        <taxon>Sordariomycetes</taxon>
        <taxon>Sordariomycetidae</taxon>
        <taxon>Sordariales</taxon>
        <taxon>Sordariales incertae sedis</taxon>
        <taxon>Madurella</taxon>
    </lineage>
</organism>
<sequence length="322" mass="37053">MVAPPRLRAYYRYLWKVIAAVFCFVIFKFIADQFLPPRSTSQTALGIGRPPASEVPIPQQIWQIFFPPPNSEIVDKDIIYSSQWVAMAPGYTYTMVSELEATTFVDANFESRPEIAATYHALRNPALKSDFLRYLLLLARGGTYSDVDTKPLVPLEDWLPADKRREVRLIIAPEYDESQDRHPKDWMHPVQFCQWTIAAAPNHPILAKMVNRTLAALHYVAQQQGTTLDQADFSDFNVLNSTGPVAWTEVILESIKEMDPNITGFSDFFGVTEPRYFQDLVVMPHESFRADFLDDWGFTWGKKRRALVRHYFKGAWRKIPVD</sequence>
<gene>
    <name evidence="3" type="primary">och1_2</name>
    <name evidence="3" type="ORF">MFIFM68171_02207</name>
</gene>
<keyword evidence="2" id="KW-0812">Transmembrane</keyword>
<dbReference type="InterPro" id="IPR039367">
    <property type="entry name" value="Och1-like"/>
</dbReference>
<comment type="caution">
    <text evidence="3">The sequence shown here is derived from an EMBL/GenBank/DDBJ whole genome shotgun (WGS) entry which is preliminary data.</text>
</comment>
<feature type="transmembrane region" description="Helical" evidence="2">
    <location>
        <begin position="13"/>
        <end position="31"/>
    </location>
</feature>
<evidence type="ECO:0000256" key="2">
    <source>
        <dbReference type="SAM" id="Phobius"/>
    </source>
</evidence>
<dbReference type="RefSeq" id="XP_070913730.1">
    <property type="nucleotide sequence ID" value="XM_071057629.1"/>
</dbReference>
<dbReference type="EMBL" id="BAAFSV010000001">
    <property type="protein sequence ID" value="GAB1311997.1"/>
    <property type="molecule type" value="Genomic_DNA"/>
</dbReference>
<protein>
    <submittedName>
        <fullName evidence="3">Alpha-1,6-mannosyltransferase Och1</fullName>
    </submittedName>
</protein>
<dbReference type="PANTHER" id="PTHR31834:SF8">
    <property type="entry name" value="TRANSFERASE, PUTATIVE (AFU_ORTHOLOGUE AFUA_6G14040)-RELATED"/>
    <property type="match status" value="1"/>
</dbReference>
<dbReference type="GeneID" id="98172952"/>
<name>A0ABQ0G2M1_9PEZI</name>
<evidence type="ECO:0000313" key="4">
    <source>
        <dbReference type="Proteomes" id="UP001628179"/>
    </source>
</evidence>
<dbReference type="InterPro" id="IPR029044">
    <property type="entry name" value="Nucleotide-diphossugar_trans"/>
</dbReference>
<reference evidence="3 4" key="1">
    <citation type="submission" date="2024-09" db="EMBL/GenBank/DDBJ databases">
        <title>Itraconazole resistance in Madurella fahalii resulting from another homologue of gene encoding cytochrome P450 14-alpha sterol demethylase (CYP51).</title>
        <authorList>
            <person name="Yoshioka I."/>
            <person name="Fahal A.H."/>
            <person name="Kaneko S."/>
            <person name="Yaguchi T."/>
        </authorList>
    </citation>
    <scope>NUCLEOTIDE SEQUENCE [LARGE SCALE GENOMIC DNA]</scope>
    <source>
        <strain evidence="3 4">IFM 68171</strain>
    </source>
</reference>
<dbReference type="SUPFAM" id="SSF53448">
    <property type="entry name" value="Nucleotide-diphospho-sugar transferases"/>
    <property type="match status" value="1"/>
</dbReference>
<comment type="similarity">
    <text evidence="1">Belongs to the glycosyltransferase 32 family.</text>
</comment>
<proteinExistence type="inferred from homology"/>
<evidence type="ECO:0000313" key="3">
    <source>
        <dbReference type="EMBL" id="GAB1311997.1"/>
    </source>
</evidence>
<accession>A0ABQ0G2M1</accession>
<keyword evidence="2" id="KW-0472">Membrane</keyword>
<evidence type="ECO:0000256" key="1">
    <source>
        <dbReference type="ARBA" id="ARBA00009003"/>
    </source>
</evidence>
<keyword evidence="2" id="KW-1133">Transmembrane helix</keyword>
<dbReference type="Proteomes" id="UP001628179">
    <property type="component" value="Unassembled WGS sequence"/>
</dbReference>
<dbReference type="InterPro" id="IPR007577">
    <property type="entry name" value="GlycoTrfase_DXD_sugar-bd_CS"/>
</dbReference>
<dbReference type="Pfam" id="PF04488">
    <property type="entry name" value="Gly_transf_sug"/>
    <property type="match status" value="1"/>
</dbReference>
<dbReference type="PANTHER" id="PTHR31834">
    <property type="entry name" value="INITIATION-SPECIFIC ALPHA-1,6-MANNOSYLTRANSFERASE"/>
    <property type="match status" value="1"/>
</dbReference>